<dbReference type="EMBL" id="JAROYP010000005">
    <property type="protein sequence ID" value="MDH5161284.1"/>
    <property type="molecule type" value="Genomic_DNA"/>
</dbReference>
<dbReference type="Proteomes" id="UP001159179">
    <property type="component" value="Unassembled WGS sequence"/>
</dbReference>
<dbReference type="GO" id="GO:0047355">
    <property type="term" value="F:CDP-glycerol glycerophosphotransferase activity"/>
    <property type="evidence" value="ECO:0007669"/>
    <property type="project" value="InterPro"/>
</dbReference>
<comment type="caution">
    <text evidence="1">The sequence shown here is derived from an EMBL/GenBank/DDBJ whole genome shotgun (WGS) entry which is preliminary data.</text>
</comment>
<sequence length="490" mass="56771">MRLQVRNKLLELLPTIMEGIQYVKKADAKNALPITEDCLLALHSIRETLKKSLSEGRFQYYNEIITKIEKIFDEMIIDISEGRQFIESAQSINNILYTLNQSLQEESEVKLEILFLPYKSSMWDSLESIWLAAKDDPSCDCYVMPIPYYDRDDHGKLSKFHYEGEQFPNYVPITSYQKYNIVKRRPDIIYFHNPYDGYNYVTSVAPEYYSNFLKQYTDMLVYVPYFIAGAYRNAKDAASKCLAEGVLNASRIIVQSEVLKDIYIQNGIDPEKVIALGSPKIDAILNYDKYTELPAEWKRKINGKKVVLLNSSIGRLLNEPNYMIDLEKNIKTILNNKEIVLLWRPHPLFEATIKSMRKEYLTSYLKIKNHVFKSDNGIFDESKDASYSIIASDGMISDNSSLIRTYIMIGKPILIMESSKDIKQEVMLSCDIYSCYFYNNGVTVESFLEMIIENRDSMREKRISDYKNSLVNTDGSCGFKIHSNIIKELL</sequence>
<name>A0AAW6SXG2_9BACI</name>
<protein>
    <submittedName>
        <fullName evidence="1">CDP-glycerol glycerophosphotransferase family protein</fullName>
    </submittedName>
</protein>
<organism evidence="1 2">
    <name type="scientific">Heyndrickxia oleronia</name>
    <dbReference type="NCBI Taxonomy" id="38875"/>
    <lineage>
        <taxon>Bacteria</taxon>
        <taxon>Bacillati</taxon>
        <taxon>Bacillota</taxon>
        <taxon>Bacilli</taxon>
        <taxon>Bacillales</taxon>
        <taxon>Bacillaceae</taxon>
        <taxon>Heyndrickxia</taxon>
    </lineage>
</organism>
<reference evidence="1" key="1">
    <citation type="submission" date="2023-03" db="EMBL/GenBank/DDBJ databases">
        <title>Bacterial isolates from washroom surfaces on a university campus.</title>
        <authorList>
            <person name="Holman D.B."/>
            <person name="Gzyl K.E."/>
            <person name="Taheri A.E."/>
        </authorList>
    </citation>
    <scope>NUCLEOTIDE SEQUENCE</scope>
    <source>
        <strain evidence="1">RD03</strain>
    </source>
</reference>
<proteinExistence type="predicted"/>
<gene>
    <name evidence="1" type="ORF">P5X88_10060</name>
</gene>
<dbReference type="Gene3D" id="3.40.50.12580">
    <property type="match status" value="1"/>
</dbReference>
<dbReference type="AlphaFoldDB" id="A0AAW6SXG2"/>
<dbReference type="RefSeq" id="WP_280616585.1">
    <property type="nucleotide sequence ID" value="NZ_JAROYP010000005.1"/>
</dbReference>
<dbReference type="SUPFAM" id="SSF53756">
    <property type="entry name" value="UDP-Glycosyltransferase/glycogen phosphorylase"/>
    <property type="match status" value="1"/>
</dbReference>
<dbReference type="GO" id="GO:0016020">
    <property type="term" value="C:membrane"/>
    <property type="evidence" value="ECO:0007669"/>
    <property type="project" value="InterPro"/>
</dbReference>
<dbReference type="Pfam" id="PF04464">
    <property type="entry name" value="Glyphos_transf"/>
    <property type="match status" value="1"/>
</dbReference>
<evidence type="ECO:0000313" key="2">
    <source>
        <dbReference type="Proteomes" id="UP001159179"/>
    </source>
</evidence>
<accession>A0AAW6SXG2</accession>
<evidence type="ECO:0000313" key="1">
    <source>
        <dbReference type="EMBL" id="MDH5161284.1"/>
    </source>
</evidence>
<dbReference type="InterPro" id="IPR007554">
    <property type="entry name" value="Glycerophosphate_synth"/>
</dbReference>
<dbReference type="InterPro" id="IPR043148">
    <property type="entry name" value="TagF_C"/>
</dbReference>